<accession>A0ABS6F770</accession>
<evidence type="ECO:0000256" key="2">
    <source>
        <dbReference type="ARBA" id="ARBA00023125"/>
    </source>
</evidence>
<evidence type="ECO:0000259" key="4">
    <source>
        <dbReference type="PROSITE" id="PS50949"/>
    </source>
</evidence>
<dbReference type="Pfam" id="PF00392">
    <property type="entry name" value="GntR"/>
    <property type="match status" value="1"/>
</dbReference>
<feature type="domain" description="HTH gntR-type" evidence="4">
    <location>
        <begin position="14"/>
        <end position="82"/>
    </location>
</feature>
<comment type="caution">
    <text evidence="5">The sequence shown here is derived from an EMBL/GenBank/DDBJ whole genome shotgun (WGS) entry which is preliminary data.</text>
</comment>
<dbReference type="RefSeq" id="WP_216559139.1">
    <property type="nucleotide sequence ID" value="NZ_JAHLQN010000001.1"/>
</dbReference>
<dbReference type="EMBL" id="JAHLQN010000001">
    <property type="protein sequence ID" value="MBU5626133.1"/>
    <property type="molecule type" value="Genomic_DNA"/>
</dbReference>
<evidence type="ECO:0000313" key="5">
    <source>
        <dbReference type="EMBL" id="MBU5626133.1"/>
    </source>
</evidence>
<dbReference type="Proteomes" id="UP000787672">
    <property type="component" value="Unassembled WGS sequence"/>
</dbReference>
<dbReference type="Pfam" id="PF07729">
    <property type="entry name" value="FCD"/>
    <property type="match status" value="1"/>
</dbReference>
<gene>
    <name evidence="5" type="ORF">KQI82_04250</name>
</gene>
<dbReference type="CDD" id="cd07377">
    <property type="entry name" value="WHTH_GntR"/>
    <property type="match status" value="1"/>
</dbReference>
<sequence>METLNKAIHPIKPLKAYRVIVEKIVSLVASGELKYGEYLYTEKDLMEKLGVSRPTLREALRVLEFLGIISVSPRKGISVNSPDDSSYYLSLSYILMFDQTTNIEIFHMRRAIQIEMVSVAATDATPEDLKRLKSILDEMESKKEADYITFEKSDYDFHMQIVICAHSMLSLKLMQTMSFMIHSQMQERLSRMSLEERQKSLQFHHDIYNAMEKHDAVAAKRHMEEHLSSVYLHLQEKPVQFKFSGLLDNQ</sequence>
<evidence type="ECO:0000256" key="1">
    <source>
        <dbReference type="ARBA" id="ARBA00023015"/>
    </source>
</evidence>
<dbReference type="PANTHER" id="PTHR43537">
    <property type="entry name" value="TRANSCRIPTIONAL REGULATOR, GNTR FAMILY"/>
    <property type="match status" value="1"/>
</dbReference>
<keyword evidence="6" id="KW-1185">Reference proteome</keyword>
<proteinExistence type="predicted"/>
<reference evidence="5 6" key="1">
    <citation type="submission" date="2021-06" db="EMBL/GenBank/DDBJ databases">
        <authorList>
            <person name="Sun Q."/>
            <person name="Li D."/>
        </authorList>
    </citation>
    <scope>NUCLEOTIDE SEQUENCE [LARGE SCALE GENOMIC DNA]</scope>
    <source>
        <strain evidence="5 6">MSJ-2</strain>
    </source>
</reference>
<keyword evidence="1" id="KW-0805">Transcription regulation</keyword>
<organism evidence="5 6">
    <name type="scientific">Dysosmobacter acutus</name>
    <dbReference type="NCBI Taxonomy" id="2841504"/>
    <lineage>
        <taxon>Bacteria</taxon>
        <taxon>Bacillati</taxon>
        <taxon>Bacillota</taxon>
        <taxon>Clostridia</taxon>
        <taxon>Eubacteriales</taxon>
        <taxon>Oscillospiraceae</taxon>
        <taxon>Dysosmobacter</taxon>
    </lineage>
</organism>
<name>A0ABS6F770_9FIRM</name>
<dbReference type="PANTHER" id="PTHR43537:SF43">
    <property type="entry name" value="GNTR-FAMILY TRANSCRIPTIONAL REGULATOR"/>
    <property type="match status" value="1"/>
</dbReference>
<dbReference type="SMART" id="SM00895">
    <property type="entry name" value="FCD"/>
    <property type="match status" value="1"/>
</dbReference>
<protein>
    <submittedName>
        <fullName evidence="5">FadR family transcriptional regulator</fullName>
    </submittedName>
</protein>
<keyword evidence="2" id="KW-0238">DNA-binding</keyword>
<dbReference type="InterPro" id="IPR000524">
    <property type="entry name" value="Tscrpt_reg_HTH_GntR"/>
</dbReference>
<dbReference type="InterPro" id="IPR011711">
    <property type="entry name" value="GntR_C"/>
</dbReference>
<evidence type="ECO:0000256" key="3">
    <source>
        <dbReference type="ARBA" id="ARBA00023163"/>
    </source>
</evidence>
<dbReference type="PROSITE" id="PS50949">
    <property type="entry name" value="HTH_GNTR"/>
    <property type="match status" value="1"/>
</dbReference>
<evidence type="ECO:0000313" key="6">
    <source>
        <dbReference type="Proteomes" id="UP000787672"/>
    </source>
</evidence>
<keyword evidence="3" id="KW-0804">Transcription</keyword>
<dbReference type="SMART" id="SM00345">
    <property type="entry name" value="HTH_GNTR"/>
    <property type="match status" value="1"/>
</dbReference>